<dbReference type="EMBL" id="PDEA01000001">
    <property type="protein sequence ID" value="PEH87262.1"/>
    <property type="molecule type" value="Genomic_DNA"/>
</dbReference>
<proteinExistence type="predicted"/>
<feature type="domain" description="YgjP-like metallopeptidase" evidence="1">
    <location>
        <begin position="66"/>
        <end position="278"/>
    </location>
</feature>
<evidence type="ECO:0000259" key="1">
    <source>
        <dbReference type="Pfam" id="PF01863"/>
    </source>
</evidence>
<sequence length="284" mass="31745">MPHRFSTPARRAPAALASVAKPVPQAGGQALLWGGKDFQHPAATHQILLRDGTRVAYRLERAMRRSIGFQVGAEGLVIRAPRWISLEQLDAAIHEKARWIVQKLQEQRERTDQAQAQRIAWADGAVLPFLGGQITLHLHPAAPRGGSLLAVGEGAWALHLPLAADAGAAQVRAAVAAWWLRHARNLFTERLRHYAPQLRVQWRSLRLSNARTRWGSAKSDGSIMLNWRLLHCRMAVLDYVVVHELSHLRVMDHSPRFWATVAEASPDYAALRAELREHASPLWA</sequence>
<dbReference type="GeneID" id="80803177"/>
<dbReference type="AlphaFoldDB" id="A0A2A7UPP5"/>
<gene>
    <name evidence="2" type="ORF">CRM82_00310</name>
</gene>
<comment type="caution">
    <text evidence="2">The sequence shown here is derived from an EMBL/GenBank/DDBJ whole genome shotgun (WGS) entry which is preliminary data.</text>
</comment>
<dbReference type="InterPro" id="IPR053136">
    <property type="entry name" value="UTP_pyrophosphatase-like"/>
</dbReference>
<dbReference type="OrthoDB" id="9811177at2"/>
<name>A0A2A7UPP5_COMTR</name>
<dbReference type="Pfam" id="PF01863">
    <property type="entry name" value="YgjP-like"/>
    <property type="match status" value="1"/>
</dbReference>
<dbReference type="Gene3D" id="3.30.2010.10">
    <property type="entry name" value="Metalloproteases ('zincins'), catalytic domain"/>
    <property type="match status" value="1"/>
</dbReference>
<dbReference type="PANTHER" id="PTHR30399">
    <property type="entry name" value="UNCHARACTERIZED PROTEIN YGJP"/>
    <property type="match status" value="1"/>
</dbReference>
<dbReference type="InterPro" id="IPR002725">
    <property type="entry name" value="YgjP-like_metallopeptidase"/>
</dbReference>
<dbReference type="PANTHER" id="PTHR30399:SF1">
    <property type="entry name" value="UTP PYROPHOSPHATASE"/>
    <property type="match status" value="1"/>
</dbReference>
<dbReference type="CDD" id="cd07344">
    <property type="entry name" value="M48_yhfN_like"/>
    <property type="match status" value="1"/>
</dbReference>
<evidence type="ECO:0000313" key="2">
    <source>
        <dbReference type="EMBL" id="PEH87262.1"/>
    </source>
</evidence>
<dbReference type="Proteomes" id="UP000220246">
    <property type="component" value="Unassembled WGS sequence"/>
</dbReference>
<dbReference type="RefSeq" id="WP_066540978.1">
    <property type="nucleotide sequence ID" value="NZ_PDEA01000001.1"/>
</dbReference>
<accession>A0A2A7UPP5</accession>
<evidence type="ECO:0000313" key="3">
    <source>
        <dbReference type="Proteomes" id="UP000220246"/>
    </source>
</evidence>
<organism evidence="2 3">
    <name type="scientific">Comamonas terrigena</name>
    <dbReference type="NCBI Taxonomy" id="32013"/>
    <lineage>
        <taxon>Bacteria</taxon>
        <taxon>Pseudomonadati</taxon>
        <taxon>Pseudomonadota</taxon>
        <taxon>Betaproteobacteria</taxon>
        <taxon>Burkholderiales</taxon>
        <taxon>Comamonadaceae</taxon>
        <taxon>Comamonas</taxon>
    </lineage>
</organism>
<reference evidence="3" key="1">
    <citation type="submission" date="2017-09" db="EMBL/GenBank/DDBJ databases">
        <title>FDA dAtabase for Regulatory Grade micrObial Sequences (FDA-ARGOS): Supporting development and validation of Infectious Disease Dx tests.</title>
        <authorList>
            <person name="Minogue T."/>
            <person name="Wolcott M."/>
            <person name="Wasieloski L."/>
            <person name="Aguilar W."/>
            <person name="Moore D."/>
            <person name="Tallon L."/>
            <person name="Sadzewicz L."/>
            <person name="Ott S."/>
            <person name="Zhao X."/>
            <person name="Nagaraj S."/>
            <person name="Vavikolanu K."/>
            <person name="Aluvathingal J."/>
            <person name="Nadendla S."/>
            <person name="Sichtig H."/>
        </authorList>
    </citation>
    <scope>NUCLEOTIDE SEQUENCE [LARGE SCALE GENOMIC DNA]</scope>
    <source>
        <strain evidence="3">FDAARGOS_394</strain>
    </source>
</reference>
<keyword evidence="3" id="KW-1185">Reference proteome</keyword>
<protein>
    <submittedName>
        <fullName evidence="2">M48 family peptidase</fullName>
    </submittedName>
</protein>
<dbReference type="STRING" id="1219032.GCA_001515545_03614"/>